<keyword evidence="2" id="KW-1185">Reference proteome</keyword>
<name>A3IID3_9CHRO</name>
<dbReference type="EMBL" id="AAXW01000002">
    <property type="protein sequence ID" value="EAZ93565.1"/>
    <property type="molecule type" value="Genomic_DNA"/>
</dbReference>
<accession>A3IID3</accession>
<organism evidence="1 2">
    <name type="scientific">Crocosphaera chwakensis CCY0110</name>
    <dbReference type="NCBI Taxonomy" id="391612"/>
    <lineage>
        <taxon>Bacteria</taxon>
        <taxon>Bacillati</taxon>
        <taxon>Cyanobacteriota</taxon>
        <taxon>Cyanophyceae</taxon>
        <taxon>Oscillatoriophycideae</taxon>
        <taxon>Chroococcales</taxon>
        <taxon>Aphanothecaceae</taxon>
        <taxon>Crocosphaera</taxon>
        <taxon>Crocosphaera chwakensis</taxon>
    </lineage>
</organism>
<reference evidence="1 2" key="1">
    <citation type="submission" date="2007-03" db="EMBL/GenBank/DDBJ databases">
        <authorList>
            <person name="Stal L."/>
            <person name="Ferriera S."/>
            <person name="Johnson J."/>
            <person name="Kravitz S."/>
            <person name="Beeson K."/>
            <person name="Sutton G."/>
            <person name="Rogers Y.-H."/>
            <person name="Friedman R."/>
            <person name="Frazier M."/>
            <person name="Venter J.C."/>
        </authorList>
    </citation>
    <scope>NUCLEOTIDE SEQUENCE [LARGE SCALE GENOMIC DNA]</scope>
    <source>
        <strain evidence="1 2">CCY0110</strain>
    </source>
</reference>
<evidence type="ECO:0000313" key="2">
    <source>
        <dbReference type="Proteomes" id="UP000003781"/>
    </source>
</evidence>
<protein>
    <submittedName>
        <fullName evidence="1">Uncharacterized protein</fullName>
    </submittedName>
</protein>
<dbReference type="Proteomes" id="UP000003781">
    <property type="component" value="Unassembled WGS sequence"/>
</dbReference>
<proteinExistence type="predicted"/>
<dbReference type="AlphaFoldDB" id="A3IID3"/>
<evidence type="ECO:0000313" key="1">
    <source>
        <dbReference type="EMBL" id="EAZ93565.1"/>
    </source>
</evidence>
<sequence length="26" mass="3078">MAFLAPSFLYCRWFSTIFKNNFKASS</sequence>
<gene>
    <name evidence="1" type="ORF">CY0110_17257</name>
</gene>
<comment type="caution">
    <text evidence="1">The sequence shown here is derived from an EMBL/GenBank/DDBJ whole genome shotgun (WGS) entry which is preliminary data.</text>
</comment>